<name>A0A067KKW3_JATCU</name>
<proteinExistence type="inferred from homology"/>
<feature type="transmembrane region" description="Helical" evidence="6">
    <location>
        <begin position="484"/>
        <end position="502"/>
    </location>
</feature>
<evidence type="ECO:0000256" key="3">
    <source>
        <dbReference type="ARBA" id="ARBA00022729"/>
    </source>
</evidence>
<evidence type="ECO:0000313" key="8">
    <source>
        <dbReference type="EMBL" id="KDP32459.1"/>
    </source>
</evidence>
<dbReference type="InterPro" id="IPR008758">
    <property type="entry name" value="Peptidase_S28"/>
</dbReference>
<dbReference type="MEROPS" id="S28.A03"/>
<dbReference type="PANTHER" id="PTHR11010:SF78">
    <property type="entry name" value="LYSOSOMAL PRO-X CARBOXYPEPTIDASE"/>
    <property type="match status" value="1"/>
</dbReference>
<dbReference type="KEGG" id="jcu:105639480"/>
<evidence type="ECO:0000256" key="7">
    <source>
        <dbReference type="SAM" id="SignalP"/>
    </source>
</evidence>
<dbReference type="OrthoDB" id="2130629at2759"/>
<dbReference type="GO" id="GO:0008239">
    <property type="term" value="F:dipeptidyl-peptidase activity"/>
    <property type="evidence" value="ECO:0007669"/>
    <property type="project" value="TreeGrafter"/>
</dbReference>
<keyword evidence="3 7" id="KW-0732">Signal</keyword>
<sequence length="503" mass="56136">MAQFAVSFQLLIVLAATFVSASLSYGIFEKFTDATEELPPEFVTLYYTQTLDHFNYKPESYETFQQRYILNSKYWGGPNTSSPIFVYAGAECNITLVIPPGGGFMAHLASRFNALLLYIEHRFYGESNPFGPSSLQNATTLGYLSSAQALADYAQLILDVKKNLSAESSPVIVVGGSYGGMLASWFRLKYPHIVIGALASSAPILYFDDITPQDGFFVVASKDFKDTSESCYNTIKQSWSEIDKVAAQQNGLETLRSIFSLCDRLHSVGMLKFILRRVYLYSAQYDNPPYFYVEKVCGAINGAPEGTDTLGRIAAGLNASIFSCHSNPTWKSIVDEDLWLWQVCTELVMPIGLDNNNTMFEALPFDMNRHVNMCQSIFGISPRPHWITTEYGGHDIKSVLGNFASNIIFSNGLRDPFSVGGVLEDISDSVVAIKTEKGAHCLDLYTATPNDSDWLVAQREEEINIIAHWIDEYNAKPSNDARNSLFYCNYYLISFFIAIWLVG</sequence>
<keyword evidence="5" id="KW-0325">Glycoprotein</keyword>
<dbReference type="PANTHER" id="PTHR11010">
    <property type="entry name" value="PROTEASE S28 PRO-X CARBOXYPEPTIDASE-RELATED"/>
    <property type="match status" value="1"/>
</dbReference>
<protein>
    <submittedName>
        <fullName evidence="8">Uncharacterized protein</fullName>
    </submittedName>
</protein>
<evidence type="ECO:0000256" key="4">
    <source>
        <dbReference type="ARBA" id="ARBA00022801"/>
    </source>
</evidence>
<dbReference type="GO" id="GO:0006508">
    <property type="term" value="P:proteolysis"/>
    <property type="evidence" value="ECO:0007669"/>
    <property type="project" value="UniProtKB-KW"/>
</dbReference>
<comment type="similarity">
    <text evidence="1">Belongs to the peptidase S28 family.</text>
</comment>
<evidence type="ECO:0000256" key="1">
    <source>
        <dbReference type="ARBA" id="ARBA00011079"/>
    </source>
</evidence>
<keyword evidence="6" id="KW-0472">Membrane</keyword>
<reference evidence="8 9" key="1">
    <citation type="journal article" date="2014" name="PLoS ONE">
        <title>Global Analysis of Gene Expression Profiles in Physic Nut (Jatropha curcas L.) Seedlings Exposed to Salt Stress.</title>
        <authorList>
            <person name="Zhang L."/>
            <person name="Zhang C."/>
            <person name="Wu P."/>
            <person name="Chen Y."/>
            <person name="Li M."/>
            <person name="Jiang H."/>
            <person name="Wu G."/>
        </authorList>
    </citation>
    <scope>NUCLEOTIDE SEQUENCE [LARGE SCALE GENOMIC DNA]</scope>
    <source>
        <strain evidence="9">cv. GZQX0401</strain>
        <tissue evidence="8">Young leaves</tissue>
    </source>
</reference>
<evidence type="ECO:0000256" key="6">
    <source>
        <dbReference type="SAM" id="Phobius"/>
    </source>
</evidence>
<gene>
    <name evidence="8" type="ORF">JCGZ_13384</name>
</gene>
<dbReference type="InterPro" id="IPR029058">
    <property type="entry name" value="AB_hydrolase_fold"/>
</dbReference>
<evidence type="ECO:0000313" key="9">
    <source>
        <dbReference type="Proteomes" id="UP000027138"/>
    </source>
</evidence>
<dbReference type="Gene3D" id="1.20.120.980">
    <property type="entry name" value="Serine carboxypeptidase S28, SKS domain"/>
    <property type="match status" value="1"/>
</dbReference>
<dbReference type="InterPro" id="IPR042269">
    <property type="entry name" value="Ser_carbopepase_S28_SKS"/>
</dbReference>
<dbReference type="Proteomes" id="UP000027138">
    <property type="component" value="Unassembled WGS sequence"/>
</dbReference>
<dbReference type="GO" id="GO:0070008">
    <property type="term" value="F:serine-type exopeptidase activity"/>
    <property type="evidence" value="ECO:0007669"/>
    <property type="project" value="InterPro"/>
</dbReference>
<keyword evidence="9" id="KW-1185">Reference proteome</keyword>
<organism evidence="8 9">
    <name type="scientific">Jatropha curcas</name>
    <name type="common">Barbados nut</name>
    <dbReference type="NCBI Taxonomy" id="180498"/>
    <lineage>
        <taxon>Eukaryota</taxon>
        <taxon>Viridiplantae</taxon>
        <taxon>Streptophyta</taxon>
        <taxon>Embryophyta</taxon>
        <taxon>Tracheophyta</taxon>
        <taxon>Spermatophyta</taxon>
        <taxon>Magnoliopsida</taxon>
        <taxon>eudicotyledons</taxon>
        <taxon>Gunneridae</taxon>
        <taxon>Pentapetalae</taxon>
        <taxon>rosids</taxon>
        <taxon>fabids</taxon>
        <taxon>Malpighiales</taxon>
        <taxon>Euphorbiaceae</taxon>
        <taxon>Crotonoideae</taxon>
        <taxon>Jatropheae</taxon>
        <taxon>Jatropha</taxon>
    </lineage>
</organism>
<feature type="chain" id="PRO_5001642968" evidence="7">
    <location>
        <begin position="25"/>
        <end position="503"/>
    </location>
</feature>
<keyword evidence="6" id="KW-0812">Transmembrane</keyword>
<dbReference type="EMBL" id="KK914582">
    <property type="protein sequence ID" value="KDP32459.1"/>
    <property type="molecule type" value="Genomic_DNA"/>
</dbReference>
<dbReference type="SUPFAM" id="SSF53474">
    <property type="entry name" value="alpha/beta-Hydrolases"/>
    <property type="match status" value="1"/>
</dbReference>
<dbReference type="Pfam" id="PF05577">
    <property type="entry name" value="Peptidase_S28"/>
    <property type="match status" value="1"/>
</dbReference>
<keyword evidence="2" id="KW-0645">Protease</keyword>
<keyword evidence="4" id="KW-0378">Hydrolase</keyword>
<feature type="signal peptide" evidence="7">
    <location>
        <begin position="1"/>
        <end position="24"/>
    </location>
</feature>
<evidence type="ECO:0000256" key="2">
    <source>
        <dbReference type="ARBA" id="ARBA00022670"/>
    </source>
</evidence>
<evidence type="ECO:0000256" key="5">
    <source>
        <dbReference type="ARBA" id="ARBA00023180"/>
    </source>
</evidence>
<dbReference type="Gene3D" id="3.40.50.1820">
    <property type="entry name" value="alpha/beta hydrolase"/>
    <property type="match status" value="1"/>
</dbReference>
<dbReference type="AlphaFoldDB" id="A0A067KKW3"/>
<accession>A0A067KKW3</accession>
<keyword evidence="6" id="KW-1133">Transmembrane helix</keyword>